<name>A0AAD9V3R0_ACRCE</name>
<comment type="caution">
    <text evidence="1">The sequence shown here is derived from an EMBL/GenBank/DDBJ whole genome shotgun (WGS) entry which is preliminary data.</text>
</comment>
<evidence type="ECO:0000313" key="2">
    <source>
        <dbReference type="Proteomes" id="UP001249851"/>
    </source>
</evidence>
<organism evidence="1 2">
    <name type="scientific">Acropora cervicornis</name>
    <name type="common">Staghorn coral</name>
    <dbReference type="NCBI Taxonomy" id="6130"/>
    <lineage>
        <taxon>Eukaryota</taxon>
        <taxon>Metazoa</taxon>
        <taxon>Cnidaria</taxon>
        <taxon>Anthozoa</taxon>
        <taxon>Hexacorallia</taxon>
        <taxon>Scleractinia</taxon>
        <taxon>Astrocoeniina</taxon>
        <taxon>Acroporidae</taxon>
        <taxon>Acropora</taxon>
    </lineage>
</organism>
<evidence type="ECO:0000313" key="1">
    <source>
        <dbReference type="EMBL" id="KAK2560179.1"/>
    </source>
</evidence>
<protein>
    <submittedName>
        <fullName evidence="1">Uncharacterized protein</fullName>
    </submittedName>
</protein>
<dbReference type="AlphaFoldDB" id="A0AAD9V3R0"/>
<gene>
    <name evidence="1" type="ORF">P5673_017158</name>
</gene>
<dbReference type="EMBL" id="JARQWQ010000037">
    <property type="protein sequence ID" value="KAK2560179.1"/>
    <property type="molecule type" value="Genomic_DNA"/>
</dbReference>
<dbReference type="Proteomes" id="UP001249851">
    <property type="component" value="Unassembled WGS sequence"/>
</dbReference>
<reference evidence="1" key="1">
    <citation type="journal article" date="2023" name="G3 (Bethesda)">
        <title>Whole genome assembly and annotation of the endangered Caribbean coral Acropora cervicornis.</title>
        <authorList>
            <person name="Selwyn J.D."/>
            <person name="Vollmer S.V."/>
        </authorList>
    </citation>
    <scope>NUCLEOTIDE SEQUENCE</scope>
    <source>
        <strain evidence="1">K2</strain>
    </source>
</reference>
<sequence>MTALSKTVAPFNLFERLGKNELQLDILREGHKAKRTKQKSCFLSCNFSLKIVQYIQSYPLLNRRNLTLKVILKPFFSL</sequence>
<accession>A0AAD9V3R0</accession>
<keyword evidence="2" id="KW-1185">Reference proteome</keyword>
<proteinExistence type="predicted"/>
<reference evidence="1" key="2">
    <citation type="journal article" date="2023" name="Science">
        <title>Genomic signatures of disease resistance in endangered staghorn corals.</title>
        <authorList>
            <person name="Vollmer S.V."/>
            <person name="Selwyn J.D."/>
            <person name="Despard B.A."/>
            <person name="Roesel C.L."/>
        </authorList>
    </citation>
    <scope>NUCLEOTIDE SEQUENCE</scope>
    <source>
        <strain evidence="1">K2</strain>
    </source>
</reference>